<dbReference type="InterPro" id="IPR001347">
    <property type="entry name" value="SIS_dom"/>
</dbReference>
<dbReference type="SUPFAM" id="SSF46689">
    <property type="entry name" value="Homeodomain-like"/>
    <property type="match status" value="1"/>
</dbReference>
<dbReference type="PANTHER" id="PTHR30514:SF18">
    <property type="entry name" value="RPIR-FAMILY TRANSCRIPTIONAL REGULATOR"/>
    <property type="match status" value="1"/>
</dbReference>
<dbReference type="InterPro" id="IPR047640">
    <property type="entry name" value="RpiR-like"/>
</dbReference>
<dbReference type="PANTHER" id="PTHR30514">
    <property type="entry name" value="GLUCOKINASE"/>
    <property type="match status" value="1"/>
</dbReference>
<evidence type="ECO:0000313" key="3">
    <source>
        <dbReference type="Proteomes" id="UP001232973"/>
    </source>
</evidence>
<name>A0ABT9XI07_9BACL</name>
<dbReference type="PROSITE" id="PS51071">
    <property type="entry name" value="HTH_RPIR"/>
    <property type="match status" value="1"/>
</dbReference>
<protein>
    <submittedName>
        <fullName evidence="2">DNA-binding MurR/RpiR family transcriptional regulator</fullName>
    </submittedName>
</protein>
<keyword evidence="3" id="KW-1185">Reference proteome</keyword>
<dbReference type="RefSeq" id="WP_274456946.1">
    <property type="nucleotide sequence ID" value="NZ_CP067097.1"/>
</dbReference>
<comment type="caution">
    <text evidence="2">The sequence shown here is derived from an EMBL/GenBank/DDBJ whole genome shotgun (WGS) entry which is preliminary data.</text>
</comment>
<dbReference type="Gene3D" id="3.40.50.10490">
    <property type="entry name" value="Glucose-6-phosphate isomerase like protein, domain 1"/>
    <property type="match status" value="1"/>
</dbReference>
<evidence type="ECO:0000259" key="1">
    <source>
        <dbReference type="PROSITE" id="PS51071"/>
    </source>
</evidence>
<dbReference type="InterPro" id="IPR000281">
    <property type="entry name" value="HTH_RpiR"/>
</dbReference>
<accession>A0ABT9XI07</accession>
<sequence>MTPPSVKSALDEWIKSGKSGSEVNRVISSYIEENFTKVAFMTSAELAEAVGVSQASITRFAHSLGFAGFGEWSKEMQRMIRAELSGPERLWFADHPTLSTPDASGDRVVLSEHLHLESLNHILASQVFEDLAQAIVQAHRVILVAARASATLIPYLHYFLSKVRPNVEAAVPGDVLWERLPAEQPDGVLVVALAFPRYPRVLVERVKELVDSGFQVAAVTDHPNAPVAAHLSTVVAVPVTTASLFDSYATPIALFNLLIRRVAQLTPEASMQRLNQIEEQDRRHGVYYER</sequence>
<organism evidence="2 3">
    <name type="scientific">Alicyclobacillus cycloheptanicus</name>
    <dbReference type="NCBI Taxonomy" id="1457"/>
    <lineage>
        <taxon>Bacteria</taxon>
        <taxon>Bacillati</taxon>
        <taxon>Bacillota</taxon>
        <taxon>Bacilli</taxon>
        <taxon>Bacillales</taxon>
        <taxon>Alicyclobacillaceae</taxon>
        <taxon>Alicyclobacillus</taxon>
    </lineage>
</organism>
<dbReference type="Gene3D" id="1.10.10.10">
    <property type="entry name" value="Winged helix-like DNA-binding domain superfamily/Winged helix DNA-binding domain"/>
    <property type="match status" value="1"/>
</dbReference>
<feature type="domain" description="HTH rpiR-type" evidence="1">
    <location>
        <begin position="7"/>
        <end position="83"/>
    </location>
</feature>
<dbReference type="SUPFAM" id="SSF53697">
    <property type="entry name" value="SIS domain"/>
    <property type="match status" value="1"/>
</dbReference>
<dbReference type="Proteomes" id="UP001232973">
    <property type="component" value="Unassembled WGS sequence"/>
</dbReference>
<dbReference type="InterPro" id="IPR046348">
    <property type="entry name" value="SIS_dom_sf"/>
</dbReference>
<dbReference type="Pfam" id="PF01380">
    <property type="entry name" value="SIS"/>
    <property type="match status" value="1"/>
</dbReference>
<proteinExistence type="predicted"/>
<dbReference type="InterPro" id="IPR009057">
    <property type="entry name" value="Homeodomain-like_sf"/>
</dbReference>
<dbReference type="InterPro" id="IPR036388">
    <property type="entry name" value="WH-like_DNA-bd_sf"/>
</dbReference>
<evidence type="ECO:0000313" key="2">
    <source>
        <dbReference type="EMBL" id="MDQ0189942.1"/>
    </source>
</evidence>
<dbReference type="GO" id="GO:0003677">
    <property type="term" value="F:DNA binding"/>
    <property type="evidence" value="ECO:0007669"/>
    <property type="project" value="UniProtKB-KW"/>
</dbReference>
<keyword evidence="2" id="KW-0238">DNA-binding</keyword>
<gene>
    <name evidence="2" type="ORF">J2S03_001805</name>
</gene>
<dbReference type="Pfam" id="PF01418">
    <property type="entry name" value="HTH_6"/>
    <property type="match status" value="1"/>
</dbReference>
<dbReference type="EMBL" id="JAUSTP010000012">
    <property type="protein sequence ID" value="MDQ0189942.1"/>
    <property type="molecule type" value="Genomic_DNA"/>
</dbReference>
<reference evidence="2 3" key="1">
    <citation type="submission" date="2023-07" db="EMBL/GenBank/DDBJ databases">
        <title>Genomic Encyclopedia of Type Strains, Phase IV (KMG-IV): sequencing the most valuable type-strain genomes for metagenomic binning, comparative biology and taxonomic classification.</title>
        <authorList>
            <person name="Goeker M."/>
        </authorList>
    </citation>
    <scope>NUCLEOTIDE SEQUENCE [LARGE SCALE GENOMIC DNA]</scope>
    <source>
        <strain evidence="2 3">DSM 4006</strain>
    </source>
</reference>